<keyword evidence="2 3" id="KW-0040">ANK repeat</keyword>
<evidence type="ECO:0000256" key="3">
    <source>
        <dbReference type="PROSITE-ProRule" id="PRU00023"/>
    </source>
</evidence>
<gene>
    <name evidence="4" type="ORF">OKIOD_LOCUS9905</name>
</gene>
<dbReference type="PRINTS" id="PR01415">
    <property type="entry name" value="ANKYRIN"/>
</dbReference>
<dbReference type="Gene3D" id="1.25.40.20">
    <property type="entry name" value="Ankyrin repeat-containing domain"/>
    <property type="match status" value="1"/>
</dbReference>
<protein>
    <submittedName>
        <fullName evidence="4">Oidioi.mRNA.OKI2018_I69.chr1.g1140.t1.cds</fullName>
    </submittedName>
</protein>
<feature type="repeat" description="ANK" evidence="3">
    <location>
        <begin position="97"/>
        <end position="129"/>
    </location>
</feature>
<name>A0ABN7SLZ6_OIKDI</name>
<evidence type="ECO:0000256" key="1">
    <source>
        <dbReference type="ARBA" id="ARBA00022737"/>
    </source>
</evidence>
<dbReference type="PANTHER" id="PTHR24198">
    <property type="entry name" value="ANKYRIN REPEAT AND PROTEIN KINASE DOMAIN-CONTAINING PROTEIN"/>
    <property type="match status" value="1"/>
</dbReference>
<evidence type="ECO:0000256" key="2">
    <source>
        <dbReference type="ARBA" id="ARBA00023043"/>
    </source>
</evidence>
<feature type="repeat" description="ANK" evidence="3">
    <location>
        <begin position="130"/>
        <end position="162"/>
    </location>
</feature>
<dbReference type="Pfam" id="PF12796">
    <property type="entry name" value="Ank_2"/>
    <property type="match status" value="1"/>
</dbReference>
<keyword evidence="1" id="KW-0677">Repeat</keyword>
<dbReference type="EMBL" id="OU015566">
    <property type="protein sequence ID" value="CAG5104201.1"/>
    <property type="molecule type" value="Genomic_DNA"/>
</dbReference>
<sequence>MDFDFSIKNEIDTFTSLFFSKSSKKHICEGNIIELSCYAGKLNFHFHHFLSSNEGARARVDAFSRDTPLHISVRQNSPEVVSFLLAAGAKVDAINGQGQTALHLAAFYGRKEIAEILLKDGAPIEIVDLRKMSPLAVAVQKDHLHIVRLLKRFGANFQREKESSLLVAVRLHRSNIINYILQQDDFDLSKETEGWKLAISKPQIATQILQFYVPSVAGLEDRERRFWRSSSDLGSSEERSMKVSS</sequence>
<dbReference type="PANTHER" id="PTHR24198:SF165">
    <property type="entry name" value="ANKYRIN REPEAT-CONTAINING PROTEIN-RELATED"/>
    <property type="match status" value="1"/>
</dbReference>
<keyword evidence="5" id="KW-1185">Reference proteome</keyword>
<evidence type="ECO:0000313" key="4">
    <source>
        <dbReference type="EMBL" id="CAG5104201.1"/>
    </source>
</evidence>
<proteinExistence type="predicted"/>
<dbReference type="SMART" id="SM00248">
    <property type="entry name" value="ANK"/>
    <property type="match status" value="4"/>
</dbReference>
<dbReference type="SUPFAM" id="SSF48403">
    <property type="entry name" value="Ankyrin repeat"/>
    <property type="match status" value="1"/>
</dbReference>
<dbReference type="PROSITE" id="PS50088">
    <property type="entry name" value="ANK_REPEAT"/>
    <property type="match status" value="3"/>
</dbReference>
<feature type="repeat" description="ANK" evidence="3">
    <location>
        <begin position="64"/>
        <end position="96"/>
    </location>
</feature>
<accession>A0ABN7SLZ6</accession>
<organism evidence="4 5">
    <name type="scientific">Oikopleura dioica</name>
    <name type="common">Tunicate</name>
    <dbReference type="NCBI Taxonomy" id="34765"/>
    <lineage>
        <taxon>Eukaryota</taxon>
        <taxon>Metazoa</taxon>
        <taxon>Chordata</taxon>
        <taxon>Tunicata</taxon>
        <taxon>Appendicularia</taxon>
        <taxon>Copelata</taxon>
        <taxon>Oikopleuridae</taxon>
        <taxon>Oikopleura</taxon>
    </lineage>
</organism>
<dbReference type="Proteomes" id="UP001158576">
    <property type="component" value="Chromosome 1"/>
</dbReference>
<reference evidence="4 5" key="1">
    <citation type="submission" date="2021-04" db="EMBL/GenBank/DDBJ databases">
        <authorList>
            <person name="Bliznina A."/>
        </authorList>
    </citation>
    <scope>NUCLEOTIDE SEQUENCE [LARGE SCALE GENOMIC DNA]</scope>
</reference>
<dbReference type="PROSITE" id="PS50297">
    <property type="entry name" value="ANK_REP_REGION"/>
    <property type="match status" value="2"/>
</dbReference>
<dbReference type="InterPro" id="IPR002110">
    <property type="entry name" value="Ankyrin_rpt"/>
</dbReference>
<evidence type="ECO:0000313" key="5">
    <source>
        <dbReference type="Proteomes" id="UP001158576"/>
    </source>
</evidence>
<dbReference type="InterPro" id="IPR036770">
    <property type="entry name" value="Ankyrin_rpt-contain_sf"/>
</dbReference>